<feature type="transmembrane region" description="Helical" evidence="8">
    <location>
        <begin position="102"/>
        <end position="120"/>
    </location>
</feature>
<evidence type="ECO:0000259" key="9">
    <source>
        <dbReference type="PROSITE" id="PS50261"/>
    </source>
</evidence>
<dbReference type="OMA" id="CWLVYEK"/>
<dbReference type="Ensembl" id="ENSSGRT00000119744.1">
    <property type="protein sequence ID" value="ENSSGRP00000112744.1"/>
    <property type="gene ID" value="ENSSGRG00000055412.1"/>
</dbReference>
<dbReference type="Pfam" id="PF00002">
    <property type="entry name" value="7tm_2"/>
    <property type="match status" value="1"/>
</dbReference>
<feature type="transmembrane region" description="Helical" evidence="8">
    <location>
        <begin position="64"/>
        <end position="90"/>
    </location>
</feature>
<dbReference type="InterPro" id="IPR000832">
    <property type="entry name" value="GPCR_2_secretin-like"/>
</dbReference>
<feature type="transmembrane region" description="Helical" evidence="8">
    <location>
        <begin position="342"/>
        <end position="372"/>
    </location>
</feature>
<sequence>MNHPQNSYNVKLAVCNKTGGAHCSNFNASVSPDDRVVVVAFRNLHEILPQYEKRPLETTILSELTYVGLGISVVSLVLCLIIEFLVWDAVVKSDISNFRHTALVNISLCLLFAHCGFLASSDPKAIPEHWCSILTVAKHFFFLAVFFWMLCLSVVLLHQMIFVFDQLRKKVFLVLSITVGYVCPLICVATTYITFENGKEGKYYSTDTCWLIYQGVLKGSLFSFVIPALTIVMVNFFTLVVVIMRIVTPAVSDSKAQDHKDVAKGMVKTVVFLSPVLGITWLLGVLVLHLDLTQKPFAQIVSYAFTLFNSLQVRVKHQTLYLFIRAFTLKYFLVFHSLKHCFLVNCTIICDILAQTIQIYLNVVILVILWFCF</sequence>
<evidence type="ECO:0000256" key="1">
    <source>
        <dbReference type="ARBA" id="ARBA00004141"/>
    </source>
</evidence>
<dbReference type="PANTHER" id="PTHR45813:SF2">
    <property type="entry name" value="ADHESION G-PROTEIN COUPLED RECEPTOR F3"/>
    <property type="match status" value="1"/>
</dbReference>
<evidence type="ECO:0000256" key="3">
    <source>
        <dbReference type="ARBA" id="ARBA00022692"/>
    </source>
</evidence>
<keyword evidence="7" id="KW-0325">Glycoprotein</keyword>
<dbReference type="GO" id="GO:0007166">
    <property type="term" value="P:cell surface receptor signaling pathway"/>
    <property type="evidence" value="ECO:0007669"/>
    <property type="project" value="InterPro"/>
</dbReference>
<keyword evidence="6" id="KW-1015">Disulfide bond</keyword>
<dbReference type="GO" id="GO:0004930">
    <property type="term" value="F:G protein-coupled receptor activity"/>
    <property type="evidence" value="ECO:0007669"/>
    <property type="project" value="InterPro"/>
</dbReference>
<reference evidence="10" key="1">
    <citation type="submission" date="2025-08" db="UniProtKB">
        <authorList>
            <consortium name="Ensembl"/>
        </authorList>
    </citation>
    <scope>IDENTIFICATION</scope>
</reference>
<accession>A0A672TCH7</accession>
<organism evidence="10 11">
    <name type="scientific">Sinocyclocheilus grahami</name>
    <name type="common">Dianchi golden-line fish</name>
    <name type="synonym">Barbus grahami</name>
    <dbReference type="NCBI Taxonomy" id="75366"/>
    <lineage>
        <taxon>Eukaryota</taxon>
        <taxon>Metazoa</taxon>
        <taxon>Chordata</taxon>
        <taxon>Craniata</taxon>
        <taxon>Vertebrata</taxon>
        <taxon>Euteleostomi</taxon>
        <taxon>Actinopterygii</taxon>
        <taxon>Neopterygii</taxon>
        <taxon>Teleostei</taxon>
        <taxon>Ostariophysi</taxon>
        <taxon>Cypriniformes</taxon>
        <taxon>Cyprinidae</taxon>
        <taxon>Cyprininae</taxon>
        <taxon>Sinocyclocheilus</taxon>
    </lineage>
</organism>
<dbReference type="FunFam" id="1.20.1070.10:FF:000058">
    <property type="entry name" value="Adhesion G protein-coupled receptor F5"/>
    <property type="match status" value="1"/>
</dbReference>
<evidence type="ECO:0000256" key="5">
    <source>
        <dbReference type="ARBA" id="ARBA00023136"/>
    </source>
</evidence>
<proteinExistence type="inferred from homology"/>
<dbReference type="PRINTS" id="PR00249">
    <property type="entry name" value="GPCRSECRETIN"/>
</dbReference>
<dbReference type="PANTHER" id="PTHR45813">
    <property type="entry name" value="IG-LIKE DOMAIN-CONTAINING PROTEIN"/>
    <property type="match status" value="1"/>
</dbReference>
<feature type="transmembrane region" description="Helical" evidence="8">
    <location>
        <begin position="221"/>
        <end position="248"/>
    </location>
</feature>
<name>A0A672TCH7_SINGR</name>
<protein>
    <recommendedName>
        <fullName evidence="9">G-protein coupled receptors family 2 profile 2 domain-containing protein</fullName>
    </recommendedName>
</protein>
<feature type="transmembrane region" description="Helical" evidence="8">
    <location>
        <begin position="171"/>
        <end position="195"/>
    </location>
</feature>
<dbReference type="GO" id="GO:0007189">
    <property type="term" value="P:adenylate cyclase-activating G protein-coupled receptor signaling pathway"/>
    <property type="evidence" value="ECO:0007669"/>
    <property type="project" value="TreeGrafter"/>
</dbReference>
<evidence type="ECO:0000256" key="2">
    <source>
        <dbReference type="ARBA" id="ARBA00007343"/>
    </source>
</evidence>
<evidence type="ECO:0000256" key="4">
    <source>
        <dbReference type="ARBA" id="ARBA00022989"/>
    </source>
</evidence>
<dbReference type="PROSITE" id="PS50261">
    <property type="entry name" value="G_PROTEIN_RECEP_F2_4"/>
    <property type="match status" value="1"/>
</dbReference>
<comment type="subcellular location">
    <subcellularLocation>
        <location evidence="1">Membrane</location>
        <topology evidence="1">Multi-pass membrane protein</topology>
    </subcellularLocation>
</comment>
<keyword evidence="3 8" id="KW-0812">Transmembrane</keyword>
<keyword evidence="11" id="KW-1185">Reference proteome</keyword>
<evidence type="ECO:0000256" key="7">
    <source>
        <dbReference type="ARBA" id="ARBA00023180"/>
    </source>
</evidence>
<dbReference type="InParanoid" id="A0A672TCH7"/>
<feature type="transmembrane region" description="Helical" evidence="8">
    <location>
        <begin position="296"/>
        <end position="313"/>
    </location>
</feature>
<evidence type="ECO:0000256" key="8">
    <source>
        <dbReference type="SAM" id="Phobius"/>
    </source>
</evidence>
<evidence type="ECO:0000313" key="11">
    <source>
        <dbReference type="Proteomes" id="UP000472262"/>
    </source>
</evidence>
<keyword evidence="4 8" id="KW-1133">Transmembrane helix</keyword>
<keyword evidence="5 8" id="KW-0472">Membrane</keyword>
<dbReference type="Gene3D" id="1.20.1070.10">
    <property type="entry name" value="Rhodopsin 7-helix transmembrane proteins"/>
    <property type="match status" value="1"/>
</dbReference>
<dbReference type="InterPro" id="IPR017981">
    <property type="entry name" value="GPCR_2-like_7TM"/>
</dbReference>
<evidence type="ECO:0000313" key="10">
    <source>
        <dbReference type="Ensembl" id="ENSSGRP00000112744.1"/>
    </source>
</evidence>
<dbReference type="InterPro" id="IPR051587">
    <property type="entry name" value="Adhesion_GPCR"/>
</dbReference>
<comment type="similarity">
    <text evidence="2">Belongs to the G-protein coupled receptor 2 family. Adhesion G-protein coupled receptor (ADGR) subfamily.</text>
</comment>
<dbReference type="Proteomes" id="UP000472262">
    <property type="component" value="Unassembled WGS sequence"/>
</dbReference>
<feature type="transmembrane region" description="Helical" evidence="8">
    <location>
        <begin position="269"/>
        <end position="290"/>
    </location>
</feature>
<reference evidence="10" key="2">
    <citation type="submission" date="2025-09" db="UniProtKB">
        <authorList>
            <consortium name="Ensembl"/>
        </authorList>
    </citation>
    <scope>IDENTIFICATION</scope>
</reference>
<feature type="transmembrane region" description="Helical" evidence="8">
    <location>
        <begin position="320"/>
        <end position="336"/>
    </location>
</feature>
<feature type="domain" description="G-protein coupled receptors family 2 profile 2" evidence="9">
    <location>
        <begin position="61"/>
        <end position="344"/>
    </location>
</feature>
<evidence type="ECO:0000256" key="6">
    <source>
        <dbReference type="ARBA" id="ARBA00023157"/>
    </source>
</evidence>
<dbReference type="AlphaFoldDB" id="A0A672TCH7"/>
<feature type="transmembrane region" description="Helical" evidence="8">
    <location>
        <begin position="140"/>
        <end position="164"/>
    </location>
</feature>
<dbReference type="GO" id="GO:0016020">
    <property type="term" value="C:membrane"/>
    <property type="evidence" value="ECO:0007669"/>
    <property type="project" value="UniProtKB-SubCell"/>
</dbReference>